<feature type="region of interest" description="Disordered" evidence="1">
    <location>
        <begin position="129"/>
        <end position="178"/>
    </location>
</feature>
<protein>
    <recommendedName>
        <fullName evidence="2">HAT C-terminal dimerisation domain-containing protein</fullName>
    </recommendedName>
</protein>
<accession>A0A444XEH4</accession>
<feature type="domain" description="HAT C-terminal dimerisation" evidence="2">
    <location>
        <begin position="4"/>
        <end position="66"/>
    </location>
</feature>
<feature type="compositionally biased region" description="Polar residues" evidence="1">
    <location>
        <begin position="139"/>
        <end position="154"/>
    </location>
</feature>
<proteinExistence type="predicted"/>
<evidence type="ECO:0000313" key="3">
    <source>
        <dbReference type="EMBL" id="RYQ88102.1"/>
    </source>
</evidence>
<dbReference type="AlphaFoldDB" id="A0A444XEH4"/>
<keyword evidence="4" id="KW-1185">Reference proteome</keyword>
<dbReference type="Pfam" id="PF05699">
    <property type="entry name" value="Dimer_Tnp_hAT"/>
    <property type="match status" value="1"/>
</dbReference>
<name>A0A444XEH4_ARAHY</name>
<evidence type="ECO:0000313" key="4">
    <source>
        <dbReference type="Proteomes" id="UP000289738"/>
    </source>
</evidence>
<organism evidence="3 4">
    <name type="scientific">Arachis hypogaea</name>
    <name type="common">Peanut</name>
    <dbReference type="NCBI Taxonomy" id="3818"/>
    <lineage>
        <taxon>Eukaryota</taxon>
        <taxon>Viridiplantae</taxon>
        <taxon>Streptophyta</taxon>
        <taxon>Embryophyta</taxon>
        <taxon>Tracheophyta</taxon>
        <taxon>Spermatophyta</taxon>
        <taxon>Magnoliopsida</taxon>
        <taxon>eudicotyledons</taxon>
        <taxon>Gunneridae</taxon>
        <taxon>Pentapetalae</taxon>
        <taxon>rosids</taxon>
        <taxon>fabids</taxon>
        <taxon>Fabales</taxon>
        <taxon>Fabaceae</taxon>
        <taxon>Papilionoideae</taxon>
        <taxon>50 kb inversion clade</taxon>
        <taxon>dalbergioids sensu lato</taxon>
        <taxon>Dalbergieae</taxon>
        <taxon>Pterocarpus clade</taxon>
        <taxon>Arachis</taxon>
    </lineage>
</organism>
<dbReference type="OrthoDB" id="1414908at2759"/>
<evidence type="ECO:0000259" key="2">
    <source>
        <dbReference type="Pfam" id="PF05699"/>
    </source>
</evidence>
<evidence type="ECO:0000256" key="1">
    <source>
        <dbReference type="SAM" id="MobiDB-lite"/>
    </source>
</evidence>
<comment type="caution">
    <text evidence="3">The sequence shown here is derived from an EMBL/GenBank/DDBJ whole genome shotgun (WGS) entry which is preliminary data.</text>
</comment>
<dbReference type="STRING" id="3818.A0A444XEH4"/>
<dbReference type="PANTHER" id="PTHR32166:SF88">
    <property type="entry name" value="HAT TRANSPOSON SUPERFAMILY"/>
    <property type="match status" value="1"/>
</dbReference>
<dbReference type="PANTHER" id="PTHR32166">
    <property type="entry name" value="OSJNBA0013A04.12 PROTEIN"/>
    <property type="match status" value="1"/>
</dbReference>
<dbReference type="Proteomes" id="UP000289738">
    <property type="component" value="Chromosome B09"/>
</dbReference>
<dbReference type="InterPro" id="IPR008906">
    <property type="entry name" value="HATC_C_dom"/>
</dbReference>
<sequence>MPDQWWESYGTGAPNLQKLAIRVLSQTCSSFGCERNWSIFEHIHTKKRNRLQYQKLNDLVFVHYNLRLQQRNLMRKQSYDPICLDTFDDHSDWILEDSPPFLTPEEVDALRNELANMSIQPTLDDLDQLNLEDDQDNDGPSNNAMEDMDTNQNEENVDQAPNLPYEDVDADFEFTPWT</sequence>
<dbReference type="GO" id="GO:0046983">
    <property type="term" value="F:protein dimerization activity"/>
    <property type="evidence" value="ECO:0007669"/>
    <property type="project" value="InterPro"/>
</dbReference>
<reference evidence="3 4" key="1">
    <citation type="submission" date="2019-01" db="EMBL/GenBank/DDBJ databases">
        <title>Sequencing of cultivated peanut Arachis hypogaea provides insights into genome evolution and oil improvement.</title>
        <authorList>
            <person name="Chen X."/>
        </authorList>
    </citation>
    <scope>NUCLEOTIDE SEQUENCE [LARGE SCALE GENOMIC DNA]</scope>
    <source>
        <strain evidence="4">cv. Fuhuasheng</strain>
        <tissue evidence="3">Leaves</tissue>
    </source>
</reference>
<dbReference type="EMBL" id="SDMP01000019">
    <property type="protein sequence ID" value="RYQ88102.1"/>
    <property type="molecule type" value="Genomic_DNA"/>
</dbReference>
<dbReference type="InterPro" id="IPR012337">
    <property type="entry name" value="RNaseH-like_sf"/>
</dbReference>
<dbReference type="Gramene" id="arahy.Tifrunner.gnm2.ann2.Ah19g112900.1">
    <property type="protein sequence ID" value="arahy.Tifrunner.gnm2.ann2.Ah19g112900.1-CDS"/>
    <property type="gene ID" value="arahy.Tifrunner.gnm2.ann2.Ah19g112900"/>
</dbReference>
<gene>
    <name evidence="3" type="ORF">Ahy_B09g095507</name>
</gene>
<dbReference type="SUPFAM" id="SSF53098">
    <property type="entry name" value="Ribonuclease H-like"/>
    <property type="match status" value="1"/>
</dbReference>